<comment type="caution">
    <text evidence="1">The sequence shown here is derived from an EMBL/GenBank/DDBJ whole genome shotgun (WGS) entry which is preliminary data.</text>
</comment>
<keyword evidence="2" id="KW-1185">Reference proteome</keyword>
<dbReference type="Proteomes" id="UP001380953">
    <property type="component" value="Unassembled WGS sequence"/>
</dbReference>
<organism evidence="1 2">
    <name type="scientific">Saccharibacillus sacchari</name>
    <dbReference type="NCBI Taxonomy" id="456493"/>
    <lineage>
        <taxon>Bacteria</taxon>
        <taxon>Bacillati</taxon>
        <taxon>Bacillota</taxon>
        <taxon>Bacilli</taxon>
        <taxon>Bacillales</taxon>
        <taxon>Paenibacillaceae</taxon>
        <taxon>Saccharibacillus</taxon>
    </lineage>
</organism>
<protein>
    <submittedName>
        <fullName evidence="1">Adenosine deaminase</fullName>
    </submittedName>
</protein>
<evidence type="ECO:0000313" key="1">
    <source>
        <dbReference type="EMBL" id="MEJ8306212.1"/>
    </source>
</evidence>
<gene>
    <name evidence="1" type="ORF">WKI47_20100</name>
</gene>
<proteinExistence type="predicted"/>
<sequence>MNKFKITKSVFAGVLISTSIMLPVSAQTQENETSSLLISEMGQTDLASLVKSQTEDSITFTDNSTLIQYDDYYIAKDAEGQEFKITKVDENTVEYENLKTGEVDYVYKDSESVSEDLGFSAKAEIASNGFEYQGATQHSTEIQYATVALIAGALAMWIPGPVGKVVGAITLAAGYYKSVGAPRAYWIEKTYTKTEQVSDFMVHYITRKDYHYYKYHDYTSFLHTVSTSKTCMPYGCGAPIVLN</sequence>
<name>A0ACC6PH19_9BACL</name>
<reference evidence="1" key="1">
    <citation type="submission" date="2024-03" db="EMBL/GenBank/DDBJ databases">
        <title>Whole genome sequecning of epiphytes from Marcgravia umbellata leaves.</title>
        <authorList>
            <person name="Kumar G."/>
            <person name="Savka M.A."/>
        </authorList>
    </citation>
    <scope>NUCLEOTIDE SEQUENCE</scope>
    <source>
        <strain evidence="1">RIT_BL5</strain>
    </source>
</reference>
<evidence type="ECO:0000313" key="2">
    <source>
        <dbReference type="Proteomes" id="UP001380953"/>
    </source>
</evidence>
<accession>A0ACC6PH19</accession>
<dbReference type="EMBL" id="JBBKAR010000051">
    <property type="protein sequence ID" value="MEJ8306212.1"/>
    <property type="molecule type" value="Genomic_DNA"/>
</dbReference>